<evidence type="ECO:0000256" key="2">
    <source>
        <dbReference type="ARBA" id="ARBA00022692"/>
    </source>
</evidence>
<keyword evidence="5 7" id="KW-0456">Lyase</keyword>
<dbReference type="AlphaFoldDB" id="A0A4R6SIJ1"/>
<feature type="region of interest" description="Disordered" evidence="8">
    <location>
        <begin position="1"/>
        <end position="30"/>
    </location>
</feature>
<comment type="caution">
    <text evidence="9">The sequence shown here is derived from an EMBL/GenBank/DDBJ whole genome shotgun (WGS) entry which is preliminary data.</text>
</comment>
<dbReference type="NCBIfam" id="TIGR00247">
    <property type="entry name" value="endolytic transglycosylase MltG"/>
    <property type="match status" value="1"/>
</dbReference>
<feature type="site" description="Important for catalytic activity" evidence="7">
    <location>
        <position position="288"/>
    </location>
</feature>
<protein>
    <recommendedName>
        <fullName evidence="7">Endolytic murein transglycosylase</fullName>
        <ecNumber evidence="7">4.2.2.29</ecNumber>
    </recommendedName>
    <alternativeName>
        <fullName evidence="7">Peptidoglycan lytic transglycosylase</fullName>
    </alternativeName>
    <alternativeName>
        <fullName evidence="7">Peptidoglycan polymerization terminase</fullName>
    </alternativeName>
</protein>
<comment type="subcellular location">
    <subcellularLocation>
        <location evidence="7">Cell membrane</location>
        <topology evidence="7">Single-pass membrane protein</topology>
    </subcellularLocation>
</comment>
<dbReference type="Pfam" id="PF02618">
    <property type="entry name" value="YceG"/>
    <property type="match status" value="1"/>
</dbReference>
<keyword evidence="4 7" id="KW-0472">Membrane</keyword>
<keyword evidence="1 7" id="KW-1003">Cell membrane</keyword>
<dbReference type="OrthoDB" id="9814591at2"/>
<keyword evidence="3 7" id="KW-1133">Transmembrane helix</keyword>
<comment type="catalytic activity">
    <reaction evidence="7">
        <text>a peptidoglycan chain = a peptidoglycan chain with N-acetyl-1,6-anhydromuramyl-[peptide] at the reducing end + a peptidoglycan chain with N-acetylglucosamine at the non-reducing end.</text>
        <dbReference type="EC" id="4.2.2.29"/>
    </reaction>
</comment>
<evidence type="ECO:0000256" key="3">
    <source>
        <dbReference type="ARBA" id="ARBA00022989"/>
    </source>
</evidence>
<evidence type="ECO:0000256" key="5">
    <source>
        <dbReference type="ARBA" id="ARBA00023239"/>
    </source>
</evidence>
<evidence type="ECO:0000313" key="10">
    <source>
        <dbReference type="Proteomes" id="UP000295444"/>
    </source>
</evidence>
<dbReference type="GO" id="GO:0071555">
    <property type="term" value="P:cell wall organization"/>
    <property type="evidence" value="ECO:0007669"/>
    <property type="project" value="UniProtKB-KW"/>
</dbReference>
<gene>
    <name evidence="7" type="primary">mltG</name>
    <name evidence="9" type="ORF">EV186_1021074</name>
</gene>
<proteinExistence type="inferred from homology"/>
<keyword evidence="10" id="KW-1185">Reference proteome</keyword>
<dbReference type="HAMAP" id="MF_02065">
    <property type="entry name" value="MltG"/>
    <property type="match status" value="1"/>
</dbReference>
<dbReference type="EC" id="4.2.2.29" evidence="7"/>
<dbReference type="Proteomes" id="UP000295444">
    <property type="component" value="Unassembled WGS sequence"/>
</dbReference>
<dbReference type="GO" id="GO:0009252">
    <property type="term" value="P:peptidoglycan biosynthetic process"/>
    <property type="evidence" value="ECO:0007669"/>
    <property type="project" value="UniProtKB-UniRule"/>
</dbReference>
<dbReference type="Gene3D" id="3.30.1490.480">
    <property type="entry name" value="Endolytic murein transglycosylase"/>
    <property type="match status" value="1"/>
</dbReference>
<dbReference type="EMBL" id="SNXZ01000002">
    <property type="protein sequence ID" value="TDQ01206.1"/>
    <property type="molecule type" value="Genomic_DNA"/>
</dbReference>
<dbReference type="GO" id="GO:0005886">
    <property type="term" value="C:plasma membrane"/>
    <property type="evidence" value="ECO:0007669"/>
    <property type="project" value="UniProtKB-SubCell"/>
</dbReference>
<evidence type="ECO:0000256" key="7">
    <source>
        <dbReference type="HAMAP-Rule" id="MF_02065"/>
    </source>
</evidence>
<evidence type="ECO:0000256" key="8">
    <source>
        <dbReference type="SAM" id="MobiDB-lite"/>
    </source>
</evidence>
<organism evidence="9 10">
    <name type="scientific">Labedaea rhizosphaerae</name>
    <dbReference type="NCBI Taxonomy" id="598644"/>
    <lineage>
        <taxon>Bacteria</taxon>
        <taxon>Bacillati</taxon>
        <taxon>Actinomycetota</taxon>
        <taxon>Actinomycetes</taxon>
        <taxon>Pseudonocardiales</taxon>
        <taxon>Pseudonocardiaceae</taxon>
        <taxon>Labedaea</taxon>
    </lineage>
</organism>
<evidence type="ECO:0000256" key="6">
    <source>
        <dbReference type="ARBA" id="ARBA00023316"/>
    </source>
</evidence>
<keyword evidence="6 7" id="KW-0961">Cell wall biogenesis/degradation</keyword>
<accession>A0A4R6SIJ1</accession>
<comment type="function">
    <text evidence="7">Functions as a peptidoglycan terminase that cleaves nascent peptidoglycan strands endolytically to terminate their elongation.</text>
</comment>
<reference evidence="9 10" key="1">
    <citation type="submission" date="2019-03" db="EMBL/GenBank/DDBJ databases">
        <title>Genomic Encyclopedia of Type Strains, Phase IV (KMG-IV): sequencing the most valuable type-strain genomes for metagenomic binning, comparative biology and taxonomic classification.</title>
        <authorList>
            <person name="Goeker M."/>
        </authorList>
    </citation>
    <scope>NUCLEOTIDE SEQUENCE [LARGE SCALE GENOMIC DNA]</scope>
    <source>
        <strain evidence="9 10">DSM 45361</strain>
    </source>
</reference>
<dbReference type="InterPro" id="IPR003770">
    <property type="entry name" value="MLTG-like"/>
</dbReference>
<dbReference type="PANTHER" id="PTHR30518:SF2">
    <property type="entry name" value="ENDOLYTIC MUREIN TRANSGLYCOSYLASE"/>
    <property type="match status" value="1"/>
</dbReference>
<dbReference type="GO" id="GO:0008932">
    <property type="term" value="F:lytic endotransglycosylase activity"/>
    <property type="evidence" value="ECO:0007669"/>
    <property type="project" value="UniProtKB-UniRule"/>
</dbReference>
<evidence type="ECO:0000256" key="4">
    <source>
        <dbReference type="ARBA" id="ARBA00023136"/>
    </source>
</evidence>
<evidence type="ECO:0000256" key="1">
    <source>
        <dbReference type="ARBA" id="ARBA00022475"/>
    </source>
</evidence>
<dbReference type="RefSeq" id="WP_133849808.1">
    <property type="nucleotide sequence ID" value="NZ_SNXZ01000002.1"/>
</dbReference>
<sequence>MSDDLDLFNDPYTSGGGHGEERATTPRRRERVPKRKLVIWSIVGVVVLLIAGGAYYGVTQVLGFGSYDDYSGQGEADVVVEVTDGESTGDIAETLHKADVVASAKAFVKAGEDNSKLRGVQPGFYVMKTKMSGAAAVAAIVNPDARVGELQIRAGSQLDDVKAPDGSIVSGIISKLSKASCAKLNGKDTCVSPDALRNAYEKADLASLGVPDWAVPYAKKAEPKRRLEGLILPDVYDVKPGSDATELWKTVLSKSALHLQAVGMPSVAKDTGFTPYEVLIMASLIEREAITSDFPKVSRVTYNRLAKPMKLGYDSTINYVLDRPEITTKDADRAKGGPYNTYNNFGLTPTPISAPSNEAIDAAVNPAPGKWMFFVKCEKDGTSCFAVTGEEHQRNVDKARANHVY</sequence>
<feature type="transmembrane region" description="Helical" evidence="7">
    <location>
        <begin position="37"/>
        <end position="58"/>
    </location>
</feature>
<comment type="similarity">
    <text evidence="7">Belongs to the transglycosylase MltG family.</text>
</comment>
<evidence type="ECO:0000313" key="9">
    <source>
        <dbReference type="EMBL" id="TDQ01206.1"/>
    </source>
</evidence>
<keyword evidence="2 7" id="KW-0812">Transmembrane</keyword>
<dbReference type="PANTHER" id="PTHR30518">
    <property type="entry name" value="ENDOLYTIC MUREIN TRANSGLYCOSYLASE"/>
    <property type="match status" value="1"/>
</dbReference>
<name>A0A4R6SIJ1_LABRH</name>